<keyword evidence="4" id="KW-0547">Nucleotide-binding</keyword>
<comment type="catalytic activity">
    <reaction evidence="9">
        <text>N-acetyl-D-glucosamine + ATP = N-acetyl-D-glucosamine 6-phosphate + ADP + H(+)</text>
        <dbReference type="Rhea" id="RHEA:17417"/>
        <dbReference type="ChEBI" id="CHEBI:15378"/>
        <dbReference type="ChEBI" id="CHEBI:30616"/>
        <dbReference type="ChEBI" id="CHEBI:57513"/>
        <dbReference type="ChEBI" id="CHEBI:456216"/>
        <dbReference type="ChEBI" id="CHEBI:506227"/>
        <dbReference type="EC" id="2.7.1.59"/>
    </reaction>
</comment>
<evidence type="ECO:0000256" key="3">
    <source>
        <dbReference type="ARBA" id="ARBA00022723"/>
    </source>
</evidence>
<dbReference type="GO" id="GO:0045127">
    <property type="term" value="F:N-acetylglucosamine kinase activity"/>
    <property type="evidence" value="ECO:0007669"/>
    <property type="project" value="UniProtKB-EC"/>
</dbReference>
<evidence type="ECO:0000256" key="5">
    <source>
        <dbReference type="ARBA" id="ARBA00022777"/>
    </source>
</evidence>
<name>A0A1H7U299_9PAST</name>
<evidence type="ECO:0000313" key="13">
    <source>
        <dbReference type="Proteomes" id="UP001224812"/>
    </source>
</evidence>
<evidence type="ECO:0000313" key="12">
    <source>
        <dbReference type="Proteomes" id="UP000198883"/>
    </source>
</evidence>
<evidence type="ECO:0000256" key="8">
    <source>
        <dbReference type="ARBA" id="ARBA00023277"/>
    </source>
</evidence>
<protein>
    <recommendedName>
        <fullName evidence="1">N-acetylglucosamine kinase</fullName>
        <ecNumber evidence="1">2.7.1.59</ecNumber>
    </recommendedName>
</protein>
<dbReference type="InterPro" id="IPR049874">
    <property type="entry name" value="ROK_cs"/>
</dbReference>
<accession>A0A1H7U299</accession>
<keyword evidence="2 10" id="KW-0808">Transferase</keyword>
<evidence type="ECO:0000256" key="9">
    <source>
        <dbReference type="ARBA" id="ARBA00049065"/>
    </source>
</evidence>
<proteinExistence type="predicted"/>
<dbReference type="NCBIfam" id="NF009835">
    <property type="entry name" value="PRK13310.1"/>
    <property type="match status" value="1"/>
</dbReference>
<evidence type="ECO:0000256" key="4">
    <source>
        <dbReference type="ARBA" id="ARBA00022741"/>
    </source>
</evidence>
<evidence type="ECO:0000313" key="11">
    <source>
        <dbReference type="EMBL" id="SEL91222.1"/>
    </source>
</evidence>
<dbReference type="Proteomes" id="UP001224812">
    <property type="component" value="Unassembled WGS sequence"/>
</dbReference>
<dbReference type="EMBL" id="FOBN01000001">
    <property type="protein sequence ID" value="SEL91222.1"/>
    <property type="molecule type" value="Genomic_DNA"/>
</dbReference>
<dbReference type="Pfam" id="PF00480">
    <property type="entry name" value="ROK"/>
    <property type="match status" value="1"/>
</dbReference>
<keyword evidence="6" id="KW-0862">Zinc</keyword>
<evidence type="ECO:0000256" key="6">
    <source>
        <dbReference type="ARBA" id="ARBA00022833"/>
    </source>
</evidence>
<evidence type="ECO:0000256" key="1">
    <source>
        <dbReference type="ARBA" id="ARBA00012122"/>
    </source>
</evidence>
<keyword evidence="7" id="KW-0067">ATP-binding</keyword>
<dbReference type="GeneID" id="83544719"/>
<dbReference type="GO" id="GO:0046872">
    <property type="term" value="F:metal ion binding"/>
    <property type="evidence" value="ECO:0007669"/>
    <property type="project" value="UniProtKB-KW"/>
</dbReference>
<gene>
    <name evidence="10" type="primary">nagK</name>
    <name evidence="10" type="ORF">QJT92_02060</name>
    <name evidence="11" type="ORF">SAMN05444853_101133</name>
</gene>
<organism evidence="11 12">
    <name type="scientific">Phocoenobacter skyensis</name>
    <dbReference type="NCBI Taxonomy" id="97481"/>
    <lineage>
        <taxon>Bacteria</taxon>
        <taxon>Pseudomonadati</taxon>
        <taxon>Pseudomonadota</taxon>
        <taxon>Gammaproteobacteria</taxon>
        <taxon>Pasteurellales</taxon>
        <taxon>Pasteurellaceae</taxon>
        <taxon>Phocoenobacter</taxon>
    </lineage>
</organism>
<dbReference type="EMBL" id="JASAVS010000002">
    <property type="protein sequence ID" value="MDP8084719.1"/>
    <property type="molecule type" value="Genomic_DNA"/>
</dbReference>
<keyword evidence="3" id="KW-0479">Metal-binding</keyword>
<reference evidence="12" key="1">
    <citation type="submission" date="2016-10" db="EMBL/GenBank/DDBJ databases">
        <authorList>
            <person name="Varghese N."/>
            <person name="Submissions S."/>
        </authorList>
    </citation>
    <scope>NUCLEOTIDE SEQUENCE [LARGE SCALE GENOMIC DNA]</scope>
    <source>
        <strain evidence="12">DSM 24204</strain>
    </source>
</reference>
<evidence type="ECO:0000256" key="7">
    <source>
        <dbReference type="ARBA" id="ARBA00022840"/>
    </source>
</evidence>
<dbReference type="Gene3D" id="3.30.420.40">
    <property type="match status" value="2"/>
</dbReference>
<reference evidence="11" key="2">
    <citation type="submission" date="2016-10" db="EMBL/GenBank/DDBJ databases">
        <authorList>
            <person name="de Groot N.N."/>
        </authorList>
    </citation>
    <scope>NUCLEOTIDE SEQUENCE [LARGE SCALE GENOMIC DNA]</scope>
    <source>
        <strain evidence="11">DSM 24204</strain>
    </source>
</reference>
<dbReference type="PANTHER" id="PTHR18964">
    <property type="entry name" value="ROK (REPRESSOR, ORF, KINASE) FAMILY"/>
    <property type="match status" value="1"/>
</dbReference>
<dbReference type="CDD" id="cd24057">
    <property type="entry name" value="ASKHA_NBD_ROK_NAGK"/>
    <property type="match status" value="1"/>
</dbReference>
<dbReference type="GO" id="GO:0005524">
    <property type="term" value="F:ATP binding"/>
    <property type="evidence" value="ECO:0007669"/>
    <property type="project" value="UniProtKB-KW"/>
</dbReference>
<keyword evidence="13" id="KW-1185">Reference proteome</keyword>
<reference evidence="10 13" key="3">
    <citation type="journal article" date="2023" name="Front. Microbiol.">
        <title>Phylogeography and host specificity of Pasteurellaceae pathogenic to sea-farmed fish in the north-east Atlantic.</title>
        <authorList>
            <person name="Gulla S."/>
            <person name="Colquhoun D.J."/>
            <person name="Olsen A.B."/>
            <person name="Spilsberg B."/>
            <person name="Lagesen K."/>
            <person name="Aakesson C.P."/>
            <person name="Strom S."/>
            <person name="Manji F."/>
            <person name="Birkbeck T.H."/>
            <person name="Nilsen H.K."/>
        </authorList>
    </citation>
    <scope>NUCLEOTIDE SEQUENCE [LARGE SCALE GENOMIC DNA]</scope>
    <source>
        <strain evidence="10 13">VIO11850</strain>
    </source>
</reference>
<dbReference type="PANTHER" id="PTHR18964:SF162">
    <property type="entry name" value="N-ACETYL-D-GLUCOSAMINE KINASE"/>
    <property type="match status" value="1"/>
</dbReference>
<dbReference type="SUPFAM" id="SSF53067">
    <property type="entry name" value="Actin-like ATPase domain"/>
    <property type="match status" value="1"/>
</dbReference>
<sequence length="308" mass="33901">MTYYYGLDIGGTKIELAVFNEQLDKLYSERTPTPQTSYEDWLDTIKTLVLNADKKFNTKGMVGLGLPGFVNHETGIAEITNIRVADNKPILKDLSKCLEREVKAENDANCFALSEAWDKENQQYSTVLGLIIGTGFGGGLIFDGKVHSGRIGMAGEVGHQQLNYHALQLLGWDNAPIFDCGCGNKACLDTYISGRGFEMLYNELEGEGLSAKTIIENFYNQQPQAVRFVEKYVKLMAICISNLITVLDPDMIVFGGGLSNFDYIYEALPKALPPYLMRSAKVPVIKKAIHGDSGGSRGAAALFLKKDD</sequence>
<dbReference type="STRING" id="97481.SAMN05444853_101133"/>
<dbReference type="InterPro" id="IPR000600">
    <property type="entry name" value="ROK"/>
</dbReference>
<dbReference type="PROSITE" id="PS01125">
    <property type="entry name" value="ROK"/>
    <property type="match status" value="1"/>
</dbReference>
<dbReference type="OrthoDB" id="9810372at2"/>
<evidence type="ECO:0000313" key="10">
    <source>
        <dbReference type="EMBL" id="MDP8084719.1"/>
    </source>
</evidence>
<evidence type="ECO:0000256" key="2">
    <source>
        <dbReference type="ARBA" id="ARBA00022679"/>
    </source>
</evidence>
<keyword evidence="5 11" id="KW-0418">Kinase</keyword>
<keyword evidence="8" id="KW-0119">Carbohydrate metabolism</keyword>
<dbReference type="AlphaFoldDB" id="A0A1H7U299"/>
<dbReference type="Proteomes" id="UP000198883">
    <property type="component" value="Unassembled WGS sequence"/>
</dbReference>
<dbReference type="RefSeq" id="WP_090919530.1">
    <property type="nucleotide sequence ID" value="NZ_CP016180.1"/>
</dbReference>
<dbReference type="EC" id="2.7.1.59" evidence="1"/>
<dbReference type="InterPro" id="IPR043129">
    <property type="entry name" value="ATPase_NBD"/>
</dbReference>